<comment type="similarity">
    <text evidence="1">Belongs to the UPF0053 family.</text>
</comment>
<feature type="domain" description="CBS" evidence="10">
    <location>
        <begin position="138"/>
        <end position="198"/>
    </location>
</feature>
<name>A0ABV7GX34_9BURK</name>
<dbReference type="Pfam" id="PF03471">
    <property type="entry name" value="CorC_HlyC"/>
    <property type="match status" value="1"/>
</dbReference>
<dbReference type="Gene3D" id="3.10.580.10">
    <property type="entry name" value="CBS-domain"/>
    <property type="match status" value="1"/>
</dbReference>
<keyword evidence="6" id="KW-0170">Cobalt</keyword>
<accession>A0ABV7GX34</accession>
<dbReference type="PANTHER" id="PTHR22777">
    <property type="entry name" value="HEMOLYSIN-RELATED"/>
    <property type="match status" value="1"/>
</dbReference>
<keyword evidence="3" id="KW-0677">Repeat</keyword>
<dbReference type="Pfam" id="PF00571">
    <property type="entry name" value="CBS"/>
    <property type="match status" value="2"/>
</dbReference>
<dbReference type="SMART" id="SM00116">
    <property type="entry name" value="CBS"/>
    <property type="match status" value="2"/>
</dbReference>
<keyword evidence="2" id="KW-0813">Transport</keyword>
<dbReference type="InterPro" id="IPR000644">
    <property type="entry name" value="CBS_dom"/>
</dbReference>
<keyword evidence="4" id="KW-0460">Magnesium</keyword>
<comment type="function">
    <text evidence="7">Plays a role in the transport of magnesium and cobalt ions.</text>
</comment>
<evidence type="ECO:0000313" key="12">
    <source>
        <dbReference type="Proteomes" id="UP001595556"/>
    </source>
</evidence>
<dbReference type="InterPro" id="IPR016169">
    <property type="entry name" value="FAD-bd_PCMH_sub2"/>
</dbReference>
<dbReference type="PANTHER" id="PTHR22777:SF27">
    <property type="entry name" value="MAGNESIUM AND COBALT EFFLUX PROTEIN CORC"/>
    <property type="match status" value="1"/>
</dbReference>
<dbReference type="SUPFAM" id="SSF56176">
    <property type="entry name" value="FAD-binding/transporter-associated domain-like"/>
    <property type="match status" value="1"/>
</dbReference>
<dbReference type="Proteomes" id="UP001595556">
    <property type="component" value="Unassembled WGS sequence"/>
</dbReference>
<sequence length="298" mass="33024">MPDPSSPAARRAPKLPRGPSLRERLVSLISGEPDSREDLADVLDSAHKRDLLDDDALAMMHGVLAVGEMTAADIMVPRQQMDVVDITQPLQHWLDQIIETSHSRFPAVEGDVDHCVGLLLAKDLLRLTRDGSLDLRKLLRPAMFVPESRKLNLLLRDLRVGRTHMALVVNEHGEVAGLITIEDILEQIVGDIEDEHDEVQADDGIVQMDDGTWRVDADTSVAEFNEYFHTELSDGTSTTVGGIVAYEFGRVPKVGESVEIGELRFHVQRADARRVDILRVERTPTLAERDAGQDEPAA</sequence>
<dbReference type="CDD" id="cd04590">
    <property type="entry name" value="CBS_pair_CorC_HlyC_assoc"/>
    <property type="match status" value="1"/>
</dbReference>
<proteinExistence type="inferred from homology"/>
<protein>
    <recommendedName>
        <fullName evidence="8">Magnesium and cobalt efflux protein CorC</fullName>
    </recommendedName>
</protein>
<dbReference type="InterPro" id="IPR054115">
    <property type="entry name" value="CorC_N"/>
</dbReference>
<dbReference type="Gene3D" id="3.30.465.10">
    <property type="match status" value="1"/>
</dbReference>
<dbReference type="InterPro" id="IPR046342">
    <property type="entry name" value="CBS_dom_sf"/>
</dbReference>
<dbReference type="SUPFAM" id="SSF54631">
    <property type="entry name" value="CBS-domain pair"/>
    <property type="match status" value="1"/>
</dbReference>
<evidence type="ECO:0000256" key="7">
    <source>
        <dbReference type="ARBA" id="ARBA00037273"/>
    </source>
</evidence>
<dbReference type="InterPro" id="IPR005170">
    <property type="entry name" value="Transptr-assoc_dom"/>
</dbReference>
<evidence type="ECO:0000313" key="11">
    <source>
        <dbReference type="EMBL" id="MFC3146239.1"/>
    </source>
</evidence>
<evidence type="ECO:0000256" key="8">
    <source>
        <dbReference type="ARBA" id="ARBA00040729"/>
    </source>
</evidence>
<dbReference type="SMART" id="SM01091">
    <property type="entry name" value="CorC_HlyC"/>
    <property type="match status" value="1"/>
</dbReference>
<gene>
    <name evidence="11" type="ORF">ACFOEN_01135</name>
</gene>
<evidence type="ECO:0000259" key="10">
    <source>
        <dbReference type="PROSITE" id="PS51371"/>
    </source>
</evidence>
<evidence type="ECO:0000256" key="1">
    <source>
        <dbReference type="ARBA" id="ARBA00006337"/>
    </source>
</evidence>
<organism evidence="11 12">
    <name type="scientific">Piscinibacterium candidicorallinum</name>
    <dbReference type="NCBI Taxonomy" id="1793872"/>
    <lineage>
        <taxon>Bacteria</taxon>
        <taxon>Pseudomonadati</taxon>
        <taxon>Pseudomonadota</taxon>
        <taxon>Betaproteobacteria</taxon>
        <taxon>Burkholderiales</taxon>
        <taxon>Piscinibacterium</taxon>
    </lineage>
</organism>
<reference evidence="12" key="1">
    <citation type="journal article" date="2019" name="Int. J. Syst. Evol. Microbiol.">
        <title>The Global Catalogue of Microorganisms (GCM) 10K type strain sequencing project: providing services to taxonomists for standard genome sequencing and annotation.</title>
        <authorList>
            <consortium name="The Broad Institute Genomics Platform"/>
            <consortium name="The Broad Institute Genome Sequencing Center for Infectious Disease"/>
            <person name="Wu L."/>
            <person name="Ma J."/>
        </authorList>
    </citation>
    <scope>NUCLEOTIDE SEQUENCE [LARGE SCALE GENOMIC DNA]</scope>
    <source>
        <strain evidence="12">KCTC 52168</strain>
    </source>
</reference>
<dbReference type="InterPro" id="IPR036318">
    <property type="entry name" value="FAD-bd_PCMH-like_sf"/>
</dbReference>
<dbReference type="InterPro" id="IPR044751">
    <property type="entry name" value="Ion_transp-like_CBS"/>
</dbReference>
<comment type="caution">
    <text evidence="11">The sequence shown here is derived from an EMBL/GenBank/DDBJ whole genome shotgun (WGS) entry which is preliminary data.</text>
</comment>
<evidence type="ECO:0000256" key="2">
    <source>
        <dbReference type="ARBA" id="ARBA00022448"/>
    </source>
</evidence>
<evidence type="ECO:0000256" key="5">
    <source>
        <dbReference type="ARBA" id="ARBA00023122"/>
    </source>
</evidence>
<keyword evidence="12" id="KW-1185">Reference proteome</keyword>
<evidence type="ECO:0000256" key="9">
    <source>
        <dbReference type="PROSITE-ProRule" id="PRU00703"/>
    </source>
</evidence>
<dbReference type="PROSITE" id="PS51371">
    <property type="entry name" value="CBS"/>
    <property type="match status" value="2"/>
</dbReference>
<feature type="domain" description="CBS" evidence="10">
    <location>
        <begin position="75"/>
        <end position="135"/>
    </location>
</feature>
<evidence type="ECO:0000256" key="3">
    <source>
        <dbReference type="ARBA" id="ARBA00022737"/>
    </source>
</evidence>
<dbReference type="EMBL" id="JBHRTI010000003">
    <property type="protein sequence ID" value="MFC3146239.1"/>
    <property type="molecule type" value="Genomic_DNA"/>
</dbReference>
<evidence type="ECO:0000256" key="6">
    <source>
        <dbReference type="ARBA" id="ARBA00023285"/>
    </source>
</evidence>
<dbReference type="RefSeq" id="WP_377300520.1">
    <property type="nucleotide sequence ID" value="NZ_CP180191.1"/>
</dbReference>
<evidence type="ECO:0000256" key="4">
    <source>
        <dbReference type="ARBA" id="ARBA00022842"/>
    </source>
</evidence>
<keyword evidence="5 9" id="KW-0129">CBS domain</keyword>
<dbReference type="Pfam" id="PF21917">
    <property type="entry name" value="NMB0537_N"/>
    <property type="match status" value="1"/>
</dbReference>